<feature type="compositionally biased region" description="Basic residues" evidence="1">
    <location>
        <begin position="119"/>
        <end position="131"/>
    </location>
</feature>
<dbReference type="EMBL" id="JAADJZ010000022">
    <property type="protein sequence ID" value="KAF2867570.1"/>
    <property type="molecule type" value="Genomic_DNA"/>
</dbReference>
<name>A0A7C8I832_9PLEO</name>
<sequence length="208" mass="23190">MLAGPVAEAVRRQSARRDHMQLAAGVRPRQPEQLRQRWASAARQRTSLTGSRRAVRRPSVIRRYHHSFPAVSSAGRLESGSRWARRGQAGSANRWADQRGKVRHRPSPIARRAFQFTFGRRHTGPGRKNRRFNSTPDEPRGSISTSCPPDDDDNDNDDNDDYHRQRRLPPTTAPPRCLSASTTAAAARPVSTQRGRPAAPGATGRYST</sequence>
<feature type="region of interest" description="Disordered" evidence="1">
    <location>
        <begin position="1"/>
        <end position="33"/>
    </location>
</feature>
<gene>
    <name evidence="2" type="ORF">BDV95DRAFT_169445</name>
</gene>
<evidence type="ECO:0000313" key="2">
    <source>
        <dbReference type="EMBL" id="KAF2867570.1"/>
    </source>
</evidence>
<feature type="compositionally biased region" description="Polar residues" evidence="1">
    <location>
        <begin position="132"/>
        <end position="147"/>
    </location>
</feature>
<dbReference type="Proteomes" id="UP000481861">
    <property type="component" value="Unassembled WGS sequence"/>
</dbReference>
<dbReference type="AlphaFoldDB" id="A0A7C8I832"/>
<feature type="compositionally biased region" description="Acidic residues" evidence="1">
    <location>
        <begin position="149"/>
        <end position="160"/>
    </location>
</feature>
<evidence type="ECO:0000313" key="3">
    <source>
        <dbReference type="Proteomes" id="UP000481861"/>
    </source>
</evidence>
<accession>A0A7C8I832</accession>
<feature type="compositionally biased region" description="Basic and acidic residues" evidence="1">
    <location>
        <begin position="9"/>
        <end position="20"/>
    </location>
</feature>
<feature type="region of interest" description="Disordered" evidence="1">
    <location>
        <begin position="73"/>
        <end position="208"/>
    </location>
</feature>
<organism evidence="2 3">
    <name type="scientific">Massariosphaeria phaeospora</name>
    <dbReference type="NCBI Taxonomy" id="100035"/>
    <lineage>
        <taxon>Eukaryota</taxon>
        <taxon>Fungi</taxon>
        <taxon>Dikarya</taxon>
        <taxon>Ascomycota</taxon>
        <taxon>Pezizomycotina</taxon>
        <taxon>Dothideomycetes</taxon>
        <taxon>Pleosporomycetidae</taxon>
        <taxon>Pleosporales</taxon>
        <taxon>Pleosporales incertae sedis</taxon>
        <taxon>Massariosphaeria</taxon>
    </lineage>
</organism>
<comment type="caution">
    <text evidence="2">The sequence shown here is derived from an EMBL/GenBank/DDBJ whole genome shotgun (WGS) entry which is preliminary data.</text>
</comment>
<evidence type="ECO:0000256" key="1">
    <source>
        <dbReference type="SAM" id="MobiDB-lite"/>
    </source>
</evidence>
<protein>
    <submittedName>
        <fullName evidence="2">Uncharacterized protein</fullName>
    </submittedName>
</protein>
<keyword evidence="3" id="KW-1185">Reference proteome</keyword>
<reference evidence="2 3" key="1">
    <citation type="submission" date="2020-01" db="EMBL/GenBank/DDBJ databases">
        <authorList>
            <consortium name="DOE Joint Genome Institute"/>
            <person name="Haridas S."/>
            <person name="Albert R."/>
            <person name="Binder M."/>
            <person name="Bloem J."/>
            <person name="Labutti K."/>
            <person name="Salamov A."/>
            <person name="Andreopoulos B."/>
            <person name="Baker S.E."/>
            <person name="Barry K."/>
            <person name="Bills G."/>
            <person name="Bluhm B.H."/>
            <person name="Cannon C."/>
            <person name="Castanera R."/>
            <person name="Culley D.E."/>
            <person name="Daum C."/>
            <person name="Ezra D."/>
            <person name="Gonzalez J.B."/>
            <person name="Henrissat B."/>
            <person name="Kuo A."/>
            <person name="Liang C."/>
            <person name="Lipzen A."/>
            <person name="Lutzoni F."/>
            <person name="Magnuson J."/>
            <person name="Mondo S."/>
            <person name="Nolan M."/>
            <person name="Ohm R."/>
            <person name="Pangilinan J."/>
            <person name="Park H.-J.H."/>
            <person name="Ramirez L."/>
            <person name="Alfaro M."/>
            <person name="Sun H."/>
            <person name="Tritt A."/>
            <person name="Yoshinaga Y."/>
            <person name="Zwiers L.-H.L."/>
            <person name="Turgeon B.G."/>
            <person name="Goodwin S.B."/>
            <person name="Spatafora J.W."/>
            <person name="Crous P.W."/>
            <person name="Grigoriev I.V."/>
        </authorList>
    </citation>
    <scope>NUCLEOTIDE SEQUENCE [LARGE SCALE GENOMIC DNA]</scope>
    <source>
        <strain evidence="2 3">CBS 611.86</strain>
    </source>
</reference>
<proteinExistence type="predicted"/>
<feature type="compositionally biased region" description="Polar residues" evidence="1">
    <location>
        <begin position="179"/>
        <end position="194"/>
    </location>
</feature>